<comment type="caution">
    <text evidence="2">The sequence shown here is derived from an EMBL/GenBank/DDBJ whole genome shotgun (WGS) entry which is preliminary data.</text>
</comment>
<reference evidence="2" key="2">
    <citation type="submission" date="2020-08" db="EMBL/GenBank/DDBJ databases">
        <title>Plant Genome Project.</title>
        <authorList>
            <person name="Zhang R.-G."/>
        </authorList>
    </citation>
    <scope>NUCLEOTIDE SEQUENCE</scope>
    <source>
        <strain evidence="2">Huo1</strain>
        <tissue evidence="2">Leaf</tissue>
    </source>
</reference>
<dbReference type="InterPro" id="IPR051761">
    <property type="entry name" value="MLP-like_ligand-binding"/>
</dbReference>
<dbReference type="CDD" id="cd07816">
    <property type="entry name" value="Bet_v1-like"/>
    <property type="match status" value="1"/>
</dbReference>
<dbReference type="AlphaFoldDB" id="A0A8X8WJX6"/>
<accession>A0A8X8WJX6</accession>
<dbReference type="Pfam" id="PF00407">
    <property type="entry name" value="Bet_v_1"/>
    <property type="match status" value="1"/>
</dbReference>
<dbReference type="GO" id="GO:0006952">
    <property type="term" value="P:defense response"/>
    <property type="evidence" value="ECO:0007669"/>
    <property type="project" value="InterPro"/>
</dbReference>
<protein>
    <recommendedName>
        <fullName evidence="1">Bet v I/Major latex protein domain-containing protein</fullName>
    </recommendedName>
</protein>
<keyword evidence="3" id="KW-1185">Reference proteome</keyword>
<feature type="domain" description="Bet v I/Major latex protein" evidence="1">
    <location>
        <begin position="2"/>
        <end position="147"/>
    </location>
</feature>
<reference evidence="2" key="1">
    <citation type="submission" date="2018-01" db="EMBL/GenBank/DDBJ databases">
        <authorList>
            <person name="Mao J.F."/>
        </authorList>
    </citation>
    <scope>NUCLEOTIDE SEQUENCE</scope>
    <source>
        <strain evidence="2">Huo1</strain>
        <tissue evidence="2">Leaf</tissue>
    </source>
</reference>
<dbReference type="OrthoDB" id="1072116at2759"/>
<dbReference type="Gene3D" id="3.30.530.20">
    <property type="match status" value="1"/>
</dbReference>
<dbReference type="InterPro" id="IPR023393">
    <property type="entry name" value="START-like_dom_sf"/>
</dbReference>
<organism evidence="2">
    <name type="scientific">Salvia splendens</name>
    <name type="common">Scarlet sage</name>
    <dbReference type="NCBI Taxonomy" id="180675"/>
    <lineage>
        <taxon>Eukaryota</taxon>
        <taxon>Viridiplantae</taxon>
        <taxon>Streptophyta</taxon>
        <taxon>Embryophyta</taxon>
        <taxon>Tracheophyta</taxon>
        <taxon>Spermatophyta</taxon>
        <taxon>Magnoliopsida</taxon>
        <taxon>eudicotyledons</taxon>
        <taxon>Gunneridae</taxon>
        <taxon>Pentapetalae</taxon>
        <taxon>asterids</taxon>
        <taxon>lamiids</taxon>
        <taxon>Lamiales</taxon>
        <taxon>Lamiaceae</taxon>
        <taxon>Nepetoideae</taxon>
        <taxon>Mentheae</taxon>
        <taxon>Salviinae</taxon>
        <taxon>Salvia</taxon>
        <taxon>Salvia subgen. Calosphace</taxon>
        <taxon>core Calosphace</taxon>
    </lineage>
</organism>
<dbReference type="EMBL" id="PNBA02000016">
    <property type="protein sequence ID" value="KAG6396735.1"/>
    <property type="molecule type" value="Genomic_DNA"/>
</dbReference>
<evidence type="ECO:0000313" key="2">
    <source>
        <dbReference type="EMBL" id="KAG6396735.1"/>
    </source>
</evidence>
<gene>
    <name evidence="2" type="ORF">SASPL_142892</name>
</gene>
<evidence type="ECO:0000259" key="1">
    <source>
        <dbReference type="SMART" id="SM01037"/>
    </source>
</evidence>
<dbReference type="PANTHER" id="PTHR31907">
    <property type="entry name" value="MLP-LIKE PROTEIN 423"/>
    <property type="match status" value="1"/>
</dbReference>
<proteinExistence type="predicted"/>
<dbReference type="SMART" id="SM01037">
    <property type="entry name" value="Bet_v_1"/>
    <property type="match status" value="1"/>
</dbReference>
<sequence length="148" mass="16555">MAQLHKLELQTLIASSPHKFFDIYHNKTYLMPSICPDKLQSVQVLEGDGKSIGSVRLWTYVMGVPVIATDKIVAVDEVNKSITFELIDGEVTKYFKSFKATLEAGGVNTVKWSVEYDKANDGVPHPHSHLQFLGTMAKDIDAYLLKQN</sequence>
<evidence type="ECO:0000313" key="3">
    <source>
        <dbReference type="Proteomes" id="UP000298416"/>
    </source>
</evidence>
<dbReference type="SUPFAM" id="SSF55961">
    <property type="entry name" value="Bet v1-like"/>
    <property type="match status" value="1"/>
</dbReference>
<dbReference type="InterPro" id="IPR000916">
    <property type="entry name" value="Bet_v_I/MLP"/>
</dbReference>
<dbReference type="Proteomes" id="UP000298416">
    <property type="component" value="Unassembled WGS sequence"/>
</dbReference>
<name>A0A8X8WJX6_SALSN</name>